<evidence type="ECO:0000313" key="1">
    <source>
        <dbReference type="EMBL" id="NWJ57720.1"/>
    </source>
</evidence>
<protein>
    <submittedName>
        <fullName evidence="1">DUF4338 domain-containing protein</fullName>
    </submittedName>
</protein>
<dbReference type="InterPro" id="IPR025639">
    <property type="entry name" value="DruA"/>
</dbReference>
<organism evidence="1 2">
    <name type="scientific">Marine Group I thaumarchaeote</name>
    <dbReference type="NCBI Taxonomy" id="2511932"/>
    <lineage>
        <taxon>Archaea</taxon>
        <taxon>Nitrososphaerota</taxon>
        <taxon>Marine Group I</taxon>
    </lineage>
</organism>
<name>A0A7K4MWB7_9ARCH</name>
<reference evidence="1 2" key="1">
    <citation type="journal article" date="2019" name="Environ. Microbiol.">
        <title>Genomics insights into ecotype formation of ammonia-oxidizing archaea in the deep ocean.</title>
        <authorList>
            <person name="Wang Y."/>
            <person name="Huang J.M."/>
            <person name="Cui G.J."/>
            <person name="Nunoura T."/>
            <person name="Takaki Y."/>
            <person name="Li W.L."/>
            <person name="Li J."/>
            <person name="Gao Z.M."/>
            <person name="Takai K."/>
            <person name="Zhang A.Q."/>
            <person name="Stepanauskas R."/>
        </authorList>
    </citation>
    <scope>NUCLEOTIDE SEQUENCE [LARGE SCALE GENOMIC DNA]</scope>
    <source>
        <strain evidence="1 2">L15a</strain>
    </source>
</reference>
<dbReference type="Proteomes" id="UP000575480">
    <property type="component" value="Unassembled WGS sequence"/>
</dbReference>
<dbReference type="AlphaFoldDB" id="A0A7K4MWB7"/>
<proteinExistence type="predicted"/>
<comment type="caution">
    <text evidence="1">The sequence shown here is derived from an EMBL/GenBank/DDBJ whole genome shotgun (WGS) entry which is preliminary data.</text>
</comment>
<accession>A0A7K4MWB7</accession>
<sequence>MQISKEDAFKYYNEYIDFFETFLGGDIVNYYRSKKRQRLVDMGYTDDWLEKTVDLSTGEMSVNGPQKDLFDDFSMEPNDMDFEIVEVVPKKPSTKEITASHYTQLLELTASFNADNSPGRSTRLAIRETNSGKFVAFIKLGSPVISMRPRHEYFNVKKVDLKILNQHCLNGFNIVPAQPFGFNCLGGKLAALICVCHGVREAWDDKYNADIVFFETTSLYGSIKGSSQYDGLKPLIRYRGDTESKLMMNLSDDKYKKLRDDIQDKYNDGKQLVPDTQEIPTSRKMRTQSKMLSILKENLKTYDLDKFNHLSKVVKEKMAITTQKRYYTSDFGYTNSVDYILGNTKTLIKGENYDKFTFENVIKYWKKKAQKRFENLKADGRLRKELEFWTPQTIDTIDIIR</sequence>
<dbReference type="Pfam" id="PF14236">
    <property type="entry name" value="DruA"/>
    <property type="match status" value="1"/>
</dbReference>
<evidence type="ECO:0000313" key="2">
    <source>
        <dbReference type="Proteomes" id="UP000575480"/>
    </source>
</evidence>
<dbReference type="EMBL" id="JACATH010000012">
    <property type="protein sequence ID" value="NWJ57720.1"/>
    <property type="molecule type" value="Genomic_DNA"/>
</dbReference>
<gene>
    <name evidence="1" type="ORF">HX858_08235</name>
</gene>